<dbReference type="Proteomes" id="UP001055940">
    <property type="component" value="Chromosome"/>
</dbReference>
<dbReference type="Gene3D" id="3.30.200.20">
    <property type="entry name" value="Phosphorylase Kinase, domain 1"/>
    <property type="match status" value="1"/>
</dbReference>
<evidence type="ECO:0000313" key="8">
    <source>
        <dbReference type="EMBL" id="USY19962.1"/>
    </source>
</evidence>
<feature type="compositionally biased region" description="Low complexity" evidence="6">
    <location>
        <begin position="297"/>
        <end position="306"/>
    </location>
</feature>
<reference evidence="8" key="1">
    <citation type="submission" date="2022-06" db="EMBL/GenBank/DDBJ databases">
        <authorList>
            <person name="Ping M."/>
        </authorList>
    </citation>
    <scope>NUCLEOTIDE SEQUENCE</scope>
    <source>
        <strain evidence="8">JCM11759T</strain>
    </source>
</reference>
<keyword evidence="1" id="KW-0808">Transferase</keyword>
<feature type="domain" description="Protein kinase" evidence="7">
    <location>
        <begin position="15"/>
        <end position="276"/>
    </location>
</feature>
<protein>
    <submittedName>
        <fullName evidence="8">Serine/threonine-protein kinase</fullName>
    </submittedName>
</protein>
<dbReference type="InterPro" id="IPR015943">
    <property type="entry name" value="WD40/YVTN_repeat-like_dom_sf"/>
</dbReference>
<dbReference type="PANTHER" id="PTHR43289">
    <property type="entry name" value="MITOGEN-ACTIVATED PROTEIN KINASE KINASE KINASE 20-RELATED"/>
    <property type="match status" value="1"/>
</dbReference>
<dbReference type="InterPro" id="IPR008271">
    <property type="entry name" value="Ser/Thr_kinase_AS"/>
</dbReference>
<name>A0ABY5D9Z3_9ACTN</name>
<dbReference type="SMART" id="SM00220">
    <property type="entry name" value="S_TKc"/>
    <property type="match status" value="1"/>
</dbReference>
<dbReference type="EMBL" id="CP099837">
    <property type="protein sequence ID" value="USY19962.1"/>
    <property type="molecule type" value="Genomic_DNA"/>
</dbReference>
<dbReference type="Gene3D" id="1.10.510.10">
    <property type="entry name" value="Transferase(Phosphotransferase) domain 1"/>
    <property type="match status" value="1"/>
</dbReference>
<evidence type="ECO:0000256" key="3">
    <source>
        <dbReference type="ARBA" id="ARBA00022777"/>
    </source>
</evidence>
<evidence type="ECO:0000256" key="2">
    <source>
        <dbReference type="ARBA" id="ARBA00022741"/>
    </source>
</evidence>
<proteinExistence type="predicted"/>
<evidence type="ECO:0000256" key="4">
    <source>
        <dbReference type="ARBA" id="ARBA00022840"/>
    </source>
</evidence>
<dbReference type="SUPFAM" id="SSF82171">
    <property type="entry name" value="DPP6 N-terminal domain-like"/>
    <property type="match status" value="1"/>
</dbReference>
<keyword evidence="4 5" id="KW-0067">ATP-binding</keyword>
<dbReference type="Pfam" id="PF00069">
    <property type="entry name" value="Pkinase"/>
    <property type="match status" value="1"/>
</dbReference>
<feature type="binding site" evidence="5">
    <location>
        <position position="43"/>
    </location>
    <ligand>
        <name>ATP</name>
        <dbReference type="ChEBI" id="CHEBI:30616"/>
    </ligand>
</feature>
<sequence>MRPLTPADPVRVGPHEVLARLGAGGMGEVLLVRTPADGLAALKVVRDELAHDPEFRARFAREVRTAQRVRGPFTPAVLSADPGAAVPWMATEYVPGPTLKEAVRENGPFPEDSLRVLALGLARALQAIHATGLMHRDLKPGNVLLSPRGPQVIDFGIARAVEGTVLTKTGQSFGTPSYTSPEQVIGKTVGPAADVFSLAGVVVYAATGQAPFGSGKAAELMARVVGGRADLHEVPENLRPLLGRCLAKDPAERPTADELVQLLSAEPLPSAAHGWLPPRVHQSIEAHHSDTRAAVDAAPPTAATGPGPEGPAGPGGTRPQGSDPAPLTPPPGGRGRTLLIAGAAALAVATMVGTVGLLAGSPWPEEGVAGGETDAPSTVAEDSESSGEHESPAAADDLSPVFNSGLFDVAFAPDGESVYVAGSGRLVQVDWETGEELASIATEPNNLTVGTDGTIVATYFNALSIWGPDLEITHDFRPPDRDSWNNPSLTDDGTRLSVSAVDDGGNPLVQVWNLETGEVEFEFAADDRSSDPVINADGTLLYTNMTTDERTEDGWDRRATVWDLTTEEVVVEFPNDDVPDVFEERESWPIMRYAEFHPTDPSVLAVKTSDSDLVLYDLSTGEVQRMEAPEPEQHLYEIHFSNDGSRLAASGTTAYEPHGGHVWDTATGELLTDEPVEVYSSLAFHPDGEVIVSLTPAPDNDRFIVLDGETFEIRHEFPG</sequence>
<dbReference type="InterPro" id="IPR011009">
    <property type="entry name" value="Kinase-like_dom_sf"/>
</dbReference>
<dbReference type="Gene3D" id="2.130.10.10">
    <property type="entry name" value="YVTN repeat-like/Quinoprotein amine dehydrogenase"/>
    <property type="match status" value="2"/>
</dbReference>
<feature type="region of interest" description="Disordered" evidence="6">
    <location>
        <begin position="287"/>
        <end position="336"/>
    </location>
</feature>
<accession>A0ABY5D9Z3</accession>
<evidence type="ECO:0000256" key="6">
    <source>
        <dbReference type="SAM" id="MobiDB-lite"/>
    </source>
</evidence>
<keyword evidence="3 8" id="KW-0418">Kinase</keyword>
<gene>
    <name evidence="8" type="ORF">NE857_32870</name>
</gene>
<keyword evidence="9" id="KW-1185">Reference proteome</keyword>
<dbReference type="InterPro" id="IPR000719">
    <property type="entry name" value="Prot_kinase_dom"/>
</dbReference>
<dbReference type="PROSITE" id="PS00107">
    <property type="entry name" value="PROTEIN_KINASE_ATP"/>
    <property type="match status" value="1"/>
</dbReference>
<keyword evidence="2 5" id="KW-0547">Nucleotide-binding</keyword>
<dbReference type="CDD" id="cd14014">
    <property type="entry name" value="STKc_PknB_like"/>
    <property type="match status" value="1"/>
</dbReference>
<dbReference type="SUPFAM" id="SSF56112">
    <property type="entry name" value="Protein kinase-like (PK-like)"/>
    <property type="match status" value="1"/>
</dbReference>
<evidence type="ECO:0000313" key="9">
    <source>
        <dbReference type="Proteomes" id="UP001055940"/>
    </source>
</evidence>
<evidence type="ECO:0000256" key="5">
    <source>
        <dbReference type="PROSITE-ProRule" id="PRU10141"/>
    </source>
</evidence>
<dbReference type="PROSITE" id="PS00108">
    <property type="entry name" value="PROTEIN_KINASE_ST"/>
    <property type="match status" value="1"/>
</dbReference>
<dbReference type="GO" id="GO:0016301">
    <property type="term" value="F:kinase activity"/>
    <property type="evidence" value="ECO:0007669"/>
    <property type="project" value="UniProtKB-KW"/>
</dbReference>
<organism evidence="8 9">
    <name type="scientific">Nocardiopsis exhalans</name>
    <dbReference type="NCBI Taxonomy" id="163604"/>
    <lineage>
        <taxon>Bacteria</taxon>
        <taxon>Bacillati</taxon>
        <taxon>Actinomycetota</taxon>
        <taxon>Actinomycetes</taxon>
        <taxon>Streptosporangiales</taxon>
        <taxon>Nocardiopsidaceae</taxon>
        <taxon>Nocardiopsis</taxon>
    </lineage>
</organism>
<evidence type="ECO:0000256" key="1">
    <source>
        <dbReference type="ARBA" id="ARBA00022679"/>
    </source>
</evidence>
<dbReference type="InterPro" id="IPR017441">
    <property type="entry name" value="Protein_kinase_ATP_BS"/>
</dbReference>
<dbReference type="PANTHER" id="PTHR43289:SF34">
    <property type="entry name" value="SERINE_THREONINE-PROTEIN KINASE YBDM-RELATED"/>
    <property type="match status" value="1"/>
</dbReference>
<dbReference type="RefSeq" id="WP_254419104.1">
    <property type="nucleotide sequence ID" value="NZ_BAAAJB010000002.1"/>
</dbReference>
<feature type="region of interest" description="Disordered" evidence="6">
    <location>
        <begin position="363"/>
        <end position="396"/>
    </location>
</feature>
<evidence type="ECO:0000259" key="7">
    <source>
        <dbReference type="PROSITE" id="PS50011"/>
    </source>
</evidence>
<dbReference type="PROSITE" id="PS50011">
    <property type="entry name" value="PROTEIN_KINASE_DOM"/>
    <property type="match status" value="1"/>
</dbReference>